<dbReference type="InterPro" id="IPR001478">
    <property type="entry name" value="PDZ"/>
</dbReference>
<dbReference type="RefSeq" id="WP_162639506.1">
    <property type="nucleotide sequence ID" value="NZ_CP048286.1"/>
</dbReference>
<feature type="region of interest" description="Disordered" evidence="5">
    <location>
        <begin position="207"/>
        <end position="258"/>
    </location>
</feature>
<proteinExistence type="inferred from homology"/>
<dbReference type="Pfam" id="PF13365">
    <property type="entry name" value="Trypsin_2"/>
    <property type="match status" value="1"/>
</dbReference>
<feature type="domain" description="PDZ" evidence="7">
    <location>
        <begin position="458"/>
        <end position="524"/>
    </location>
</feature>
<keyword evidence="2 8" id="KW-0645">Protease</keyword>
<feature type="compositionally biased region" description="Basic and acidic residues" evidence="5">
    <location>
        <begin position="30"/>
        <end position="42"/>
    </location>
</feature>
<feature type="transmembrane region" description="Helical" evidence="6">
    <location>
        <begin position="125"/>
        <end position="143"/>
    </location>
</feature>
<keyword evidence="6" id="KW-0472">Membrane</keyword>
<accession>A0A6C0NXN5</accession>
<dbReference type="GO" id="GO:0004252">
    <property type="term" value="F:serine-type endopeptidase activity"/>
    <property type="evidence" value="ECO:0007669"/>
    <property type="project" value="InterPro"/>
</dbReference>
<feature type="compositionally biased region" description="Basic and acidic residues" evidence="5">
    <location>
        <begin position="1"/>
        <end position="21"/>
    </location>
</feature>
<feature type="compositionally biased region" description="Basic and acidic residues" evidence="5">
    <location>
        <begin position="57"/>
        <end position="72"/>
    </location>
</feature>
<dbReference type="SUPFAM" id="SSF50494">
    <property type="entry name" value="Trypsin-like serine proteases"/>
    <property type="match status" value="1"/>
</dbReference>
<keyword evidence="6" id="KW-0812">Transmembrane</keyword>
<evidence type="ECO:0000256" key="2">
    <source>
        <dbReference type="ARBA" id="ARBA00022670"/>
    </source>
</evidence>
<evidence type="ECO:0000259" key="7">
    <source>
        <dbReference type="SMART" id="SM00228"/>
    </source>
</evidence>
<feature type="compositionally biased region" description="Low complexity" evidence="5">
    <location>
        <begin position="214"/>
        <end position="229"/>
    </location>
</feature>
<evidence type="ECO:0000256" key="4">
    <source>
        <dbReference type="ARBA" id="ARBA00022825"/>
    </source>
</evidence>
<feature type="compositionally biased region" description="Low complexity" evidence="5">
    <location>
        <begin position="75"/>
        <end position="88"/>
    </location>
</feature>
<dbReference type="SMART" id="SM00228">
    <property type="entry name" value="PDZ"/>
    <property type="match status" value="1"/>
</dbReference>
<dbReference type="PRINTS" id="PR00834">
    <property type="entry name" value="PROTEASES2C"/>
</dbReference>
<evidence type="ECO:0000256" key="3">
    <source>
        <dbReference type="ARBA" id="ARBA00022801"/>
    </source>
</evidence>
<dbReference type="InterPro" id="IPR051201">
    <property type="entry name" value="Chloro_Bact_Ser_Proteases"/>
</dbReference>
<dbReference type="EMBL" id="CP048286">
    <property type="protein sequence ID" value="QHW30696.1"/>
    <property type="molecule type" value="Genomic_DNA"/>
</dbReference>
<dbReference type="Proteomes" id="UP000479114">
    <property type="component" value="Chromosome"/>
</dbReference>
<dbReference type="Pfam" id="PF13180">
    <property type="entry name" value="PDZ_2"/>
    <property type="match status" value="1"/>
</dbReference>
<keyword evidence="6" id="KW-1133">Transmembrane helix</keyword>
<dbReference type="KEGG" id="prz:GZH47_07370"/>
<dbReference type="InterPro" id="IPR043504">
    <property type="entry name" value="Peptidase_S1_PA_chymotrypsin"/>
</dbReference>
<name>A0A6C0NXN5_9BACL</name>
<dbReference type="Gene3D" id="2.40.10.10">
    <property type="entry name" value="Trypsin-like serine proteases"/>
    <property type="match status" value="2"/>
</dbReference>
<dbReference type="InterPro" id="IPR001940">
    <property type="entry name" value="Peptidase_S1C"/>
</dbReference>
<organism evidence="8 9">
    <name type="scientific">Paenibacillus rhizovicinus</name>
    <dbReference type="NCBI Taxonomy" id="2704463"/>
    <lineage>
        <taxon>Bacteria</taxon>
        <taxon>Bacillati</taxon>
        <taxon>Bacillota</taxon>
        <taxon>Bacilli</taxon>
        <taxon>Bacillales</taxon>
        <taxon>Paenibacillaceae</taxon>
        <taxon>Paenibacillus</taxon>
    </lineage>
</organism>
<evidence type="ECO:0000313" key="9">
    <source>
        <dbReference type="Proteomes" id="UP000479114"/>
    </source>
</evidence>
<dbReference type="PANTHER" id="PTHR43343">
    <property type="entry name" value="PEPTIDASE S12"/>
    <property type="match status" value="1"/>
</dbReference>
<feature type="compositionally biased region" description="Low complexity" evidence="5">
    <location>
        <begin position="243"/>
        <end position="256"/>
    </location>
</feature>
<keyword evidence="9" id="KW-1185">Reference proteome</keyword>
<dbReference type="SUPFAM" id="SSF50156">
    <property type="entry name" value="PDZ domain-like"/>
    <property type="match status" value="1"/>
</dbReference>
<dbReference type="GO" id="GO:0006508">
    <property type="term" value="P:proteolysis"/>
    <property type="evidence" value="ECO:0007669"/>
    <property type="project" value="UniProtKB-KW"/>
</dbReference>
<dbReference type="InterPro" id="IPR009003">
    <property type="entry name" value="Peptidase_S1_PA"/>
</dbReference>
<evidence type="ECO:0000256" key="6">
    <source>
        <dbReference type="SAM" id="Phobius"/>
    </source>
</evidence>
<feature type="region of interest" description="Disordered" evidence="5">
    <location>
        <begin position="1"/>
        <end position="117"/>
    </location>
</feature>
<evidence type="ECO:0000313" key="8">
    <source>
        <dbReference type="EMBL" id="QHW30696.1"/>
    </source>
</evidence>
<evidence type="ECO:0000256" key="5">
    <source>
        <dbReference type="SAM" id="MobiDB-lite"/>
    </source>
</evidence>
<gene>
    <name evidence="8" type="ORF">GZH47_07370</name>
</gene>
<evidence type="ECO:0000256" key="1">
    <source>
        <dbReference type="ARBA" id="ARBA00010541"/>
    </source>
</evidence>
<dbReference type="Gene3D" id="2.30.42.10">
    <property type="match status" value="1"/>
</dbReference>
<dbReference type="PANTHER" id="PTHR43343:SF3">
    <property type="entry name" value="PROTEASE DO-LIKE 8, CHLOROPLASTIC"/>
    <property type="match status" value="1"/>
</dbReference>
<keyword evidence="3" id="KW-0378">Hydrolase</keyword>
<dbReference type="AlphaFoldDB" id="A0A6C0NXN5"/>
<protein>
    <submittedName>
        <fullName evidence="8">Trypsin-like serine protease</fullName>
    </submittedName>
</protein>
<keyword evidence="4" id="KW-0720">Serine protease</keyword>
<sequence>MDDQNKKNDFDDFFKPTREENNGENGESNNRAHDVKPEEGETGKSSYYYSYGPFKPGSDDAVVRDEYDDRTASEPQQSDAAQQQSPDSHNPVEVTPPAQLRPFAPSQPARSSWQAKEPKRSPFKAMFASFMVGVVAVGALMVASDKENWFTSEQPALVQQANPATPAVGSAGDGGSVSTASDVVRPNNIAQLFANASPAVVKIETFTKQQQRNSQQGSMDDFFSQFFGDDGSGGQGQGGNGQDNGQQNGSQDSSGDLTPEGIGTGFFFDSTGYILTNQHVVADADEIQVTVQGYSKPFVAKKLGSDYNLDLAVLKVENTKAFPTLPIGSSDKINIGDWVVAIGNPYGFDHTVTVGVLSAKERPISIPDSEGTREYQHLLQTDASINPGNSGGPLLNLNGEVVGINTAVSSQAQGIGFAIPTSTITEVLDNLKSNKEIPKAPVPFIGATLAEITDALAKELGLNSTDGSVVSDIMYKSPAYMADLRQYDVITGLDGTKYNREDLIAAIQKKKVGDSATLNIIRNGQKMDLKVTIGNKNDFATQQQ</sequence>
<comment type="similarity">
    <text evidence="1">Belongs to the peptidase S1C family.</text>
</comment>
<dbReference type="InterPro" id="IPR036034">
    <property type="entry name" value="PDZ_sf"/>
</dbReference>
<reference evidence="8 9" key="1">
    <citation type="submission" date="2020-02" db="EMBL/GenBank/DDBJ databases">
        <title>Paenibacillus sp. nov., isolated from rhizosphere soil of tomato.</title>
        <authorList>
            <person name="Weon H.-Y."/>
            <person name="Lee S.A."/>
        </authorList>
    </citation>
    <scope>NUCLEOTIDE SEQUENCE [LARGE SCALE GENOMIC DNA]</scope>
    <source>
        <strain evidence="8 9">14171R-81</strain>
    </source>
</reference>
<feature type="compositionally biased region" description="Gly residues" evidence="5">
    <location>
        <begin position="230"/>
        <end position="242"/>
    </location>
</feature>